<dbReference type="Proteomes" id="UP000221734">
    <property type="component" value="Chromosome Kuenenia_stuttgartiensis_MBR1"/>
</dbReference>
<proteinExistence type="predicted"/>
<evidence type="ECO:0000313" key="4">
    <source>
        <dbReference type="Proteomes" id="UP000501926"/>
    </source>
</evidence>
<reference evidence="3" key="2">
    <citation type="submission" date="2017-10" db="EMBL/GenBank/DDBJ databases">
        <authorList>
            <person name="Frank J."/>
        </authorList>
    </citation>
    <scope>NUCLEOTIDE SEQUENCE [LARGE SCALE GENOMIC DNA]</scope>
</reference>
<dbReference type="EMBL" id="CP049055">
    <property type="protein sequence ID" value="QII11960.1"/>
    <property type="molecule type" value="Genomic_DNA"/>
</dbReference>
<name>A0A2C9CLK2_KUEST</name>
<accession>A0A2C9CLK2</accession>
<reference evidence="1 4" key="3">
    <citation type="submission" date="2020-02" db="EMBL/GenBank/DDBJ databases">
        <title>Newly sequenced genome of strain CSTR1 showed variability in Candidatus Kuenenia stuttgartiensis genomes.</title>
        <authorList>
            <person name="Ding C."/>
            <person name="Adrian L."/>
        </authorList>
    </citation>
    <scope>NUCLEOTIDE SEQUENCE [LARGE SCALE GENOMIC DNA]</scope>
    <source>
        <strain evidence="1 4">CSTR1</strain>
    </source>
</reference>
<dbReference type="EMBL" id="LT934425">
    <property type="protein sequence ID" value="SOH06473.1"/>
    <property type="molecule type" value="Genomic_DNA"/>
</dbReference>
<sequence>MSENFLPHPELSLDLSKARGKFEPGITDAIPWRIA</sequence>
<evidence type="ECO:0000313" key="3">
    <source>
        <dbReference type="Proteomes" id="UP000221734"/>
    </source>
</evidence>
<reference evidence="2" key="1">
    <citation type="submission" date="2017-10" db="EMBL/GenBank/DDBJ databases">
        <authorList>
            <person name="Banno H."/>
            <person name="Chua N.-H."/>
        </authorList>
    </citation>
    <scope>NUCLEOTIDE SEQUENCE [LARGE SCALE GENOMIC DNA]</scope>
    <source>
        <strain evidence="2">Kuenenia_mbr1_ru-nijmegen</strain>
    </source>
</reference>
<dbReference type="Proteomes" id="UP000501926">
    <property type="component" value="Chromosome"/>
</dbReference>
<evidence type="ECO:0000313" key="1">
    <source>
        <dbReference type="EMBL" id="QII11960.1"/>
    </source>
</evidence>
<keyword evidence="3" id="KW-1185">Reference proteome</keyword>
<dbReference type="AlphaFoldDB" id="A0A2C9CLK2"/>
<dbReference type="KEGG" id="kst:KSMBR1_4001"/>
<gene>
    <name evidence="1" type="ORF">KsCSTR_25810</name>
    <name evidence="2" type="ORF">KSMBR1_4001</name>
</gene>
<protein>
    <submittedName>
        <fullName evidence="2">Uncharacterized protein</fullName>
    </submittedName>
</protein>
<organism evidence="2 3">
    <name type="scientific">Kuenenia stuttgartiensis</name>
    <dbReference type="NCBI Taxonomy" id="174633"/>
    <lineage>
        <taxon>Bacteria</taxon>
        <taxon>Pseudomonadati</taxon>
        <taxon>Planctomycetota</taxon>
        <taxon>Candidatus Brocadiia</taxon>
        <taxon>Candidatus Brocadiales</taxon>
        <taxon>Candidatus Brocadiaceae</taxon>
        <taxon>Candidatus Kuenenia</taxon>
    </lineage>
</organism>
<evidence type="ECO:0000313" key="2">
    <source>
        <dbReference type="EMBL" id="SOH06473.1"/>
    </source>
</evidence>